<dbReference type="GO" id="GO:0006779">
    <property type="term" value="P:porphyrin-containing compound biosynthetic process"/>
    <property type="evidence" value="ECO:0007669"/>
    <property type="project" value="TreeGrafter"/>
</dbReference>
<evidence type="ECO:0000313" key="2">
    <source>
        <dbReference type="EMBL" id="KAA6317065.1"/>
    </source>
</evidence>
<dbReference type="EMBL" id="SNRY01004651">
    <property type="protein sequence ID" value="KAA6317065.1"/>
    <property type="molecule type" value="Genomic_DNA"/>
</dbReference>
<name>A0A5J4Q5P3_9ZZZZ</name>
<feature type="non-terminal residue" evidence="2">
    <location>
        <position position="1"/>
    </location>
</feature>
<dbReference type="InterPro" id="IPR058240">
    <property type="entry name" value="rSAM_sf"/>
</dbReference>
<organism evidence="2">
    <name type="scientific">termite gut metagenome</name>
    <dbReference type="NCBI Taxonomy" id="433724"/>
    <lineage>
        <taxon>unclassified sequences</taxon>
        <taxon>metagenomes</taxon>
        <taxon>organismal metagenomes</taxon>
    </lineage>
</organism>
<dbReference type="SUPFAM" id="SSF102114">
    <property type="entry name" value="Radical SAM enzymes"/>
    <property type="match status" value="1"/>
</dbReference>
<dbReference type="InterPro" id="IPR034505">
    <property type="entry name" value="Coproporphyrinogen-III_oxidase"/>
</dbReference>
<gene>
    <name evidence="2" type="ORF">EZS27_032724</name>
</gene>
<protein>
    <recommendedName>
        <fullName evidence="1">HemN C-terminal domain-containing protein</fullName>
    </recommendedName>
</protein>
<reference evidence="2" key="1">
    <citation type="submission" date="2019-03" db="EMBL/GenBank/DDBJ databases">
        <title>Single cell metagenomics reveals metabolic interactions within the superorganism composed of flagellate Streblomastix strix and complex community of Bacteroidetes bacteria on its surface.</title>
        <authorList>
            <person name="Treitli S.C."/>
            <person name="Kolisko M."/>
            <person name="Husnik F."/>
            <person name="Keeling P."/>
            <person name="Hampl V."/>
        </authorList>
    </citation>
    <scope>NUCLEOTIDE SEQUENCE</scope>
    <source>
        <strain evidence="2">STM</strain>
    </source>
</reference>
<dbReference type="InterPro" id="IPR010723">
    <property type="entry name" value="HemN_C"/>
</dbReference>
<dbReference type="Pfam" id="PF06969">
    <property type="entry name" value="HemN_C"/>
    <property type="match status" value="1"/>
</dbReference>
<proteinExistence type="predicted"/>
<sequence length="241" mass="27015">QAFTAVNNCRQAGFDNISIDLIYGLPGETLETVRNDLSQALSLRSEHLSAYCLTYEEGTPLYALQQNHQVDEVDEDTGVSFFALVMDTLAGAGYEHYEISNFCRPGKHSRHNSAYWEGGAYMGCGASAHSYNGASREWNAPSLTSYLSGMKTGERKYEAELLDTDTRYNELIITSIRTRRGLPLQKLKADFGDEYLTYCIGMARKYIKSGKLERSADYLRLTREGIFLSDGIMSDLFRVNG</sequence>
<feature type="domain" description="HemN C-terminal" evidence="1">
    <location>
        <begin position="162"/>
        <end position="228"/>
    </location>
</feature>
<dbReference type="GO" id="GO:0051539">
    <property type="term" value="F:4 iron, 4 sulfur cluster binding"/>
    <property type="evidence" value="ECO:0007669"/>
    <property type="project" value="TreeGrafter"/>
</dbReference>
<dbReference type="GO" id="GO:0005737">
    <property type="term" value="C:cytoplasm"/>
    <property type="evidence" value="ECO:0007669"/>
    <property type="project" value="TreeGrafter"/>
</dbReference>
<dbReference type="AlphaFoldDB" id="A0A5J4Q5P3"/>
<comment type="caution">
    <text evidence="2">The sequence shown here is derived from an EMBL/GenBank/DDBJ whole genome shotgun (WGS) entry which is preliminary data.</text>
</comment>
<dbReference type="Gene3D" id="3.30.750.200">
    <property type="match status" value="1"/>
</dbReference>
<accession>A0A5J4Q5P3</accession>
<evidence type="ECO:0000259" key="1">
    <source>
        <dbReference type="Pfam" id="PF06969"/>
    </source>
</evidence>
<dbReference type="PANTHER" id="PTHR13932">
    <property type="entry name" value="COPROPORPHYRINIGEN III OXIDASE"/>
    <property type="match status" value="1"/>
</dbReference>
<dbReference type="PANTHER" id="PTHR13932:SF5">
    <property type="entry name" value="RADICAL S-ADENOSYL METHIONINE DOMAIN-CONTAINING PROTEIN 1, MITOCHONDRIAL"/>
    <property type="match status" value="1"/>
</dbReference>